<name>A0A847S6M5_9NEIS</name>
<dbReference type="GO" id="GO:0016154">
    <property type="term" value="F:pyrimidine-nucleoside phosphorylase activity"/>
    <property type="evidence" value="ECO:0007669"/>
    <property type="project" value="UniProtKB-UniRule"/>
</dbReference>
<comment type="catalytic activity">
    <reaction evidence="3">
        <text>adenosine + phosphate = alpha-D-ribose 1-phosphate + adenine</text>
        <dbReference type="Rhea" id="RHEA:27642"/>
        <dbReference type="ChEBI" id="CHEBI:16335"/>
        <dbReference type="ChEBI" id="CHEBI:16708"/>
        <dbReference type="ChEBI" id="CHEBI:43474"/>
        <dbReference type="ChEBI" id="CHEBI:57720"/>
        <dbReference type="EC" id="2.4.2.1"/>
    </reaction>
</comment>
<evidence type="ECO:0000256" key="3">
    <source>
        <dbReference type="HAMAP-Rule" id="MF_01537"/>
    </source>
</evidence>
<dbReference type="EC" id="2.4.2.2" evidence="3"/>
<dbReference type="CDD" id="cd20296">
    <property type="entry name" value="cupin_PpnP-like"/>
    <property type="match status" value="1"/>
</dbReference>
<evidence type="ECO:0000313" key="4">
    <source>
        <dbReference type="EMBL" id="NLR75413.1"/>
    </source>
</evidence>
<protein>
    <recommendedName>
        <fullName evidence="3">Pyrimidine/purine nucleoside phosphorylase</fullName>
        <ecNumber evidence="3">2.4.2.1</ecNumber>
        <ecNumber evidence="3">2.4.2.2</ecNumber>
    </recommendedName>
    <alternativeName>
        <fullName evidence="3">Adenosine phosphorylase</fullName>
    </alternativeName>
    <alternativeName>
        <fullName evidence="3">Cytidine phosphorylase</fullName>
    </alternativeName>
    <alternativeName>
        <fullName evidence="3">Guanosine phosphorylase</fullName>
    </alternativeName>
    <alternativeName>
        <fullName evidence="3">Inosine phosphorylase</fullName>
    </alternativeName>
    <alternativeName>
        <fullName evidence="3">Thymidine phosphorylase</fullName>
    </alternativeName>
    <alternativeName>
        <fullName evidence="3">Uridine phosphorylase</fullName>
    </alternativeName>
    <alternativeName>
        <fullName evidence="3">Xanthosine phosphorylase</fullName>
    </alternativeName>
</protein>
<dbReference type="EMBL" id="JABAIM010000002">
    <property type="protein sequence ID" value="NLR75413.1"/>
    <property type="molecule type" value="Genomic_DNA"/>
</dbReference>
<keyword evidence="5" id="KW-1185">Reference proteome</keyword>
<dbReference type="GO" id="GO:0005829">
    <property type="term" value="C:cytosol"/>
    <property type="evidence" value="ECO:0007669"/>
    <property type="project" value="TreeGrafter"/>
</dbReference>
<sequence>MSDTLGPGLVQKQANIYFDGKCVSHAVTLPDGSRKTVGVIFPAQLTFTTGAAERMELVAGACQVRLPGQAWEAFRGGQHFEVPAHSQFDIDVSEALHYVCHFL</sequence>
<dbReference type="Gene3D" id="2.60.120.10">
    <property type="entry name" value="Jelly Rolls"/>
    <property type="match status" value="1"/>
</dbReference>
<proteinExistence type="inferred from homology"/>
<comment type="catalytic activity">
    <reaction evidence="3">
        <text>uridine + phosphate = alpha-D-ribose 1-phosphate + uracil</text>
        <dbReference type="Rhea" id="RHEA:24388"/>
        <dbReference type="ChEBI" id="CHEBI:16704"/>
        <dbReference type="ChEBI" id="CHEBI:17568"/>
        <dbReference type="ChEBI" id="CHEBI:43474"/>
        <dbReference type="ChEBI" id="CHEBI:57720"/>
        <dbReference type="EC" id="2.4.2.2"/>
    </reaction>
</comment>
<evidence type="ECO:0000313" key="5">
    <source>
        <dbReference type="Proteomes" id="UP000587991"/>
    </source>
</evidence>
<dbReference type="EC" id="2.4.2.1" evidence="3"/>
<comment type="catalytic activity">
    <reaction evidence="3">
        <text>guanosine + phosphate = alpha-D-ribose 1-phosphate + guanine</text>
        <dbReference type="Rhea" id="RHEA:13233"/>
        <dbReference type="ChEBI" id="CHEBI:16235"/>
        <dbReference type="ChEBI" id="CHEBI:16750"/>
        <dbReference type="ChEBI" id="CHEBI:43474"/>
        <dbReference type="ChEBI" id="CHEBI:57720"/>
        <dbReference type="EC" id="2.4.2.1"/>
    </reaction>
</comment>
<dbReference type="InterPro" id="IPR014710">
    <property type="entry name" value="RmlC-like_jellyroll"/>
</dbReference>
<organism evidence="4 5">
    <name type="scientific">Leeia aquatica</name>
    <dbReference type="NCBI Taxonomy" id="2725557"/>
    <lineage>
        <taxon>Bacteria</taxon>
        <taxon>Pseudomonadati</taxon>
        <taxon>Pseudomonadota</taxon>
        <taxon>Betaproteobacteria</taxon>
        <taxon>Neisseriales</taxon>
        <taxon>Leeiaceae</taxon>
        <taxon>Leeia</taxon>
    </lineage>
</organism>
<evidence type="ECO:0000256" key="1">
    <source>
        <dbReference type="ARBA" id="ARBA00022676"/>
    </source>
</evidence>
<dbReference type="HAMAP" id="MF_01537">
    <property type="entry name" value="Nucleos_phosphorylase_PpnP"/>
    <property type="match status" value="1"/>
</dbReference>
<evidence type="ECO:0000256" key="2">
    <source>
        <dbReference type="ARBA" id="ARBA00022679"/>
    </source>
</evidence>
<keyword evidence="2 3" id="KW-0808">Transferase</keyword>
<comment type="function">
    <text evidence="3">Catalyzes the phosphorolysis of diverse nucleosides, yielding D-ribose 1-phosphate and the respective free bases. Can use uridine, adenosine, guanosine, cytidine, thymidine, inosine and xanthosine as substrates. Also catalyzes the reverse reactions.</text>
</comment>
<keyword evidence="1 3" id="KW-0328">Glycosyltransferase</keyword>
<dbReference type="InterPro" id="IPR009664">
    <property type="entry name" value="Ppnp"/>
</dbReference>
<dbReference type="PANTHER" id="PTHR36540:SF1">
    <property type="entry name" value="PYRIMIDINE_PURINE NUCLEOSIDE PHOSPHORYLASE"/>
    <property type="match status" value="1"/>
</dbReference>
<dbReference type="InterPro" id="IPR011051">
    <property type="entry name" value="RmlC_Cupin_sf"/>
</dbReference>
<dbReference type="Pfam" id="PF06865">
    <property type="entry name" value="Ppnp"/>
    <property type="match status" value="1"/>
</dbReference>
<gene>
    <name evidence="3" type="primary">ppnP</name>
    <name evidence="4" type="ORF">HF682_09600</name>
</gene>
<dbReference type="PANTHER" id="PTHR36540">
    <property type="entry name" value="PYRIMIDINE/PURINE NUCLEOSIDE PHOSPHORYLASE"/>
    <property type="match status" value="1"/>
</dbReference>
<dbReference type="Proteomes" id="UP000587991">
    <property type="component" value="Unassembled WGS sequence"/>
</dbReference>
<reference evidence="4 5" key="1">
    <citation type="submission" date="2020-04" db="EMBL/GenBank/DDBJ databases">
        <title>Draft genome of Leeia sp. IMCC25680.</title>
        <authorList>
            <person name="Song J."/>
            <person name="Cho J.-C."/>
        </authorList>
    </citation>
    <scope>NUCLEOTIDE SEQUENCE [LARGE SCALE GENOMIC DNA]</scope>
    <source>
        <strain evidence="4 5">IMCC25680</strain>
    </source>
</reference>
<comment type="catalytic activity">
    <reaction evidence="3">
        <text>thymidine + phosphate = 2-deoxy-alpha-D-ribose 1-phosphate + thymine</text>
        <dbReference type="Rhea" id="RHEA:16037"/>
        <dbReference type="ChEBI" id="CHEBI:17748"/>
        <dbReference type="ChEBI" id="CHEBI:17821"/>
        <dbReference type="ChEBI" id="CHEBI:43474"/>
        <dbReference type="ChEBI" id="CHEBI:57259"/>
        <dbReference type="EC" id="2.4.2.2"/>
    </reaction>
</comment>
<comment type="catalytic activity">
    <reaction evidence="3">
        <text>a purine D-ribonucleoside + phosphate = a purine nucleobase + alpha-D-ribose 1-phosphate</text>
        <dbReference type="Rhea" id="RHEA:19805"/>
        <dbReference type="ChEBI" id="CHEBI:26386"/>
        <dbReference type="ChEBI" id="CHEBI:43474"/>
        <dbReference type="ChEBI" id="CHEBI:57720"/>
        <dbReference type="ChEBI" id="CHEBI:142355"/>
        <dbReference type="EC" id="2.4.2.1"/>
    </reaction>
</comment>
<comment type="caution">
    <text evidence="4">The sequence shown here is derived from an EMBL/GenBank/DDBJ whole genome shotgun (WGS) entry which is preliminary data.</text>
</comment>
<accession>A0A847S6M5</accession>
<comment type="catalytic activity">
    <reaction evidence="3">
        <text>cytidine + phosphate = cytosine + alpha-D-ribose 1-phosphate</text>
        <dbReference type="Rhea" id="RHEA:52540"/>
        <dbReference type="ChEBI" id="CHEBI:16040"/>
        <dbReference type="ChEBI" id="CHEBI:17562"/>
        <dbReference type="ChEBI" id="CHEBI:43474"/>
        <dbReference type="ChEBI" id="CHEBI:57720"/>
        <dbReference type="EC" id="2.4.2.2"/>
    </reaction>
</comment>
<dbReference type="GO" id="GO:0004731">
    <property type="term" value="F:purine-nucleoside phosphorylase activity"/>
    <property type="evidence" value="ECO:0007669"/>
    <property type="project" value="UniProtKB-UniRule"/>
</dbReference>
<comment type="catalytic activity">
    <reaction evidence="3">
        <text>xanthosine + phosphate = alpha-D-ribose 1-phosphate + xanthine</text>
        <dbReference type="Rhea" id="RHEA:27638"/>
        <dbReference type="ChEBI" id="CHEBI:17712"/>
        <dbReference type="ChEBI" id="CHEBI:18107"/>
        <dbReference type="ChEBI" id="CHEBI:43474"/>
        <dbReference type="ChEBI" id="CHEBI:57720"/>
        <dbReference type="EC" id="2.4.2.1"/>
    </reaction>
</comment>
<comment type="catalytic activity">
    <reaction evidence="3">
        <text>inosine + phosphate = alpha-D-ribose 1-phosphate + hypoxanthine</text>
        <dbReference type="Rhea" id="RHEA:27646"/>
        <dbReference type="ChEBI" id="CHEBI:17368"/>
        <dbReference type="ChEBI" id="CHEBI:17596"/>
        <dbReference type="ChEBI" id="CHEBI:43474"/>
        <dbReference type="ChEBI" id="CHEBI:57720"/>
        <dbReference type="EC" id="2.4.2.1"/>
    </reaction>
</comment>
<dbReference type="AlphaFoldDB" id="A0A847S6M5"/>
<dbReference type="SUPFAM" id="SSF51182">
    <property type="entry name" value="RmlC-like cupins"/>
    <property type="match status" value="1"/>
</dbReference>
<comment type="similarity">
    <text evidence="3">Belongs to the nucleoside phosphorylase PpnP family.</text>
</comment>